<feature type="repeat" description="ANK" evidence="3">
    <location>
        <begin position="226"/>
        <end position="258"/>
    </location>
</feature>
<evidence type="ECO:0000313" key="5">
    <source>
        <dbReference type="Proteomes" id="UP000191500"/>
    </source>
</evidence>
<dbReference type="InterPro" id="IPR002110">
    <property type="entry name" value="Ankyrin_rpt"/>
</dbReference>
<dbReference type="EMBL" id="MDDG01000017">
    <property type="protein sequence ID" value="OQE34557.1"/>
    <property type="molecule type" value="Genomic_DNA"/>
</dbReference>
<dbReference type="Gene3D" id="1.25.40.20">
    <property type="entry name" value="Ankyrin repeat-containing domain"/>
    <property type="match status" value="1"/>
</dbReference>
<evidence type="ECO:0000256" key="3">
    <source>
        <dbReference type="PROSITE-ProRule" id="PRU00023"/>
    </source>
</evidence>
<dbReference type="PROSITE" id="PS50297">
    <property type="entry name" value="ANK_REP_REGION"/>
    <property type="match status" value="2"/>
</dbReference>
<dbReference type="AlphaFoldDB" id="A0A1V6U7U9"/>
<feature type="repeat" description="ANK" evidence="3">
    <location>
        <begin position="193"/>
        <end position="225"/>
    </location>
</feature>
<dbReference type="STRING" id="36646.A0A1V6U7U9"/>
<dbReference type="SMART" id="SM00248">
    <property type="entry name" value="ANK"/>
    <property type="match status" value="5"/>
</dbReference>
<sequence>MSGHEAIVSNLLDKDVEETARYTDGAIKDNYNWTPREFAEINGHTGVVNIIDTNDDSNDDNATDAISVNEENWTALHCKAINNIEVHSTRKDEKWTPLQFAADNELGTAIQQLLGKGANFMANGSQPQPHGHARCGHDLKTAIRWLLQKDGNPRQIFMKEPLSWAALKCLKTVTRQLLIAGAGSESPNNGSHGESRPLHLATQSGHEKVVRLLIDAGADIDTGSWFSKTSLHCASKHGHRKFALQLLIAGADVEVQASDWQTPLHFAAEHGHDTIVRSLLNAATQALM</sequence>
<dbReference type="Proteomes" id="UP000191500">
    <property type="component" value="Unassembled WGS sequence"/>
</dbReference>
<keyword evidence="2 3" id="KW-0040">ANK repeat</keyword>
<dbReference type="InterPro" id="IPR036770">
    <property type="entry name" value="Ankyrin_rpt-contain_sf"/>
</dbReference>
<keyword evidence="5" id="KW-1185">Reference proteome</keyword>
<evidence type="ECO:0000256" key="1">
    <source>
        <dbReference type="ARBA" id="ARBA00022737"/>
    </source>
</evidence>
<keyword evidence="1" id="KW-0677">Repeat</keyword>
<organism evidence="4 5">
    <name type="scientific">Penicillium coprophilum</name>
    <dbReference type="NCBI Taxonomy" id="36646"/>
    <lineage>
        <taxon>Eukaryota</taxon>
        <taxon>Fungi</taxon>
        <taxon>Dikarya</taxon>
        <taxon>Ascomycota</taxon>
        <taxon>Pezizomycotina</taxon>
        <taxon>Eurotiomycetes</taxon>
        <taxon>Eurotiomycetidae</taxon>
        <taxon>Eurotiales</taxon>
        <taxon>Aspergillaceae</taxon>
        <taxon>Penicillium</taxon>
    </lineage>
</organism>
<name>A0A1V6U7U9_9EURO</name>
<evidence type="ECO:0000256" key="2">
    <source>
        <dbReference type="ARBA" id="ARBA00023043"/>
    </source>
</evidence>
<dbReference type="PROSITE" id="PS50088">
    <property type="entry name" value="ANK_REPEAT"/>
    <property type="match status" value="3"/>
</dbReference>
<accession>A0A1V6U7U9</accession>
<protein>
    <submittedName>
        <fullName evidence="4">Uncharacterized protein</fullName>
    </submittedName>
</protein>
<comment type="caution">
    <text evidence="4">The sequence shown here is derived from an EMBL/GenBank/DDBJ whole genome shotgun (WGS) entry which is preliminary data.</text>
</comment>
<reference evidence="5" key="1">
    <citation type="journal article" date="2017" name="Nat. Microbiol.">
        <title>Global analysis of biosynthetic gene clusters reveals vast potential of secondary metabolite production in Penicillium species.</title>
        <authorList>
            <person name="Nielsen J.C."/>
            <person name="Grijseels S."/>
            <person name="Prigent S."/>
            <person name="Ji B."/>
            <person name="Dainat J."/>
            <person name="Nielsen K.F."/>
            <person name="Frisvad J.C."/>
            <person name="Workman M."/>
            <person name="Nielsen J."/>
        </authorList>
    </citation>
    <scope>NUCLEOTIDE SEQUENCE [LARGE SCALE GENOMIC DNA]</scope>
    <source>
        <strain evidence="5">IBT 31321</strain>
    </source>
</reference>
<dbReference type="SUPFAM" id="SSF48403">
    <property type="entry name" value="Ankyrin repeat"/>
    <property type="match status" value="1"/>
</dbReference>
<gene>
    <name evidence="4" type="ORF">PENCOP_c017G04341</name>
</gene>
<proteinExistence type="predicted"/>
<dbReference type="Pfam" id="PF12796">
    <property type="entry name" value="Ank_2"/>
    <property type="match status" value="2"/>
</dbReference>
<dbReference type="PANTHER" id="PTHR24171">
    <property type="entry name" value="ANKYRIN REPEAT DOMAIN-CONTAINING PROTEIN 39-RELATED"/>
    <property type="match status" value="1"/>
</dbReference>
<feature type="repeat" description="ANK" evidence="3">
    <location>
        <begin position="259"/>
        <end position="288"/>
    </location>
</feature>
<evidence type="ECO:0000313" key="4">
    <source>
        <dbReference type="EMBL" id="OQE34557.1"/>
    </source>
</evidence>